<dbReference type="Proteomes" id="UP001141327">
    <property type="component" value="Unassembled WGS sequence"/>
</dbReference>
<sequence>MERPQPMDTHQRQPDTRSISDRAKQTVKTFFDSGNIRNEDFAENCVFHRNSNLGIINKDIAFLFLGDLQRAFGPIGVHERICECNVNNLVCLWYKIILHHEGNFRGTGEPTHKSCISTWVCFLRYDDNHRIAEVFWMLDIDSVKSGLGIRIEYPTGVQDCARSPSNVVAPTEALVPGCERNYTLATRLLSQLSAWNPTGPAQVPEVEAFADSYLPFRDLLCNSFHNISFVPRMCLCDNARTVMLCEMRCAVYREFESLPTTFFPCRCFCAFSFSHEAAPTESPQPRFFAQIDTTTLRAQCRMVPLEPTPVETTEASMLRLLYLCELGCQNVADFGQVVWHDMCCHALPLHLKDRFGGGVHALTDMLHYWNEKCEGLKLRVIHLVASPNFAAAYLSISGKNRSPISGSQPTYRRFTVPGALFAQAQQGRFRQLWFYFDIPAMYRHLGIPLPTAEKLYTPAQHHVVPCEVLGDVERHNLTQAEVLWHFICDTNKDLHQTLRPLFNDNVTLVTHETHPFFDFERAVTDLQDSRAPFGGLRAQVCLAVCNATSCALWLRLTGHQERYWMGAYPEPGGEKSKTFATDCVAFYRFDPREHRIVNLVHLRNRVTKAIELGVDNGELFAAGSLQQFDLAAAKARQRGRAGVHVPPPAPAPVMAPSLPPEQRAEQRPAPPGPTPPESQQQAAPPSKEEQAVWREVQKIQEAAGIAP</sequence>
<dbReference type="InterPro" id="IPR032710">
    <property type="entry name" value="NTF2-like_dom_sf"/>
</dbReference>
<comment type="caution">
    <text evidence="2">The sequence shown here is derived from an EMBL/GenBank/DDBJ whole genome shotgun (WGS) entry which is preliminary data.</text>
</comment>
<feature type="compositionally biased region" description="Pro residues" evidence="1">
    <location>
        <begin position="645"/>
        <end position="659"/>
    </location>
</feature>
<name>A0ABQ8US27_9EUKA</name>
<proteinExistence type="predicted"/>
<evidence type="ECO:0000313" key="3">
    <source>
        <dbReference type="Proteomes" id="UP001141327"/>
    </source>
</evidence>
<keyword evidence="3" id="KW-1185">Reference proteome</keyword>
<gene>
    <name evidence="2" type="ORF">PAPYR_1636</name>
</gene>
<evidence type="ECO:0000256" key="1">
    <source>
        <dbReference type="SAM" id="MobiDB-lite"/>
    </source>
</evidence>
<feature type="compositionally biased region" description="Basic and acidic residues" evidence="1">
    <location>
        <begin position="686"/>
        <end position="698"/>
    </location>
</feature>
<evidence type="ECO:0000313" key="2">
    <source>
        <dbReference type="EMBL" id="KAJ4461936.1"/>
    </source>
</evidence>
<reference evidence="2" key="1">
    <citation type="journal article" date="2022" name="bioRxiv">
        <title>Genomics of Preaxostyla Flagellates Illuminates Evolutionary Transitions and the Path Towards Mitochondrial Loss.</title>
        <authorList>
            <person name="Novak L.V.F."/>
            <person name="Treitli S.C."/>
            <person name="Pyrih J."/>
            <person name="Halakuc P."/>
            <person name="Pipaliya S.V."/>
            <person name="Vacek V."/>
            <person name="Brzon O."/>
            <person name="Soukal P."/>
            <person name="Eme L."/>
            <person name="Dacks J.B."/>
            <person name="Karnkowska A."/>
            <person name="Elias M."/>
            <person name="Hampl V."/>
        </authorList>
    </citation>
    <scope>NUCLEOTIDE SEQUENCE</scope>
    <source>
        <strain evidence="2">RCP-MX</strain>
    </source>
</reference>
<accession>A0ABQ8US27</accession>
<protein>
    <submittedName>
        <fullName evidence="2">Uncharacterized protein</fullName>
    </submittedName>
</protein>
<dbReference type="Gene3D" id="3.10.450.50">
    <property type="match status" value="2"/>
</dbReference>
<organism evidence="2 3">
    <name type="scientific">Paratrimastix pyriformis</name>
    <dbReference type="NCBI Taxonomy" id="342808"/>
    <lineage>
        <taxon>Eukaryota</taxon>
        <taxon>Metamonada</taxon>
        <taxon>Preaxostyla</taxon>
        <taxon>Paratrimastigidae</taxon>
        <taxon>Paratrimastix</taxon>
    </lineage>
</organism>
<feature type="region of interest" description="Disordered" evidence="1">
    <location>
        <begin position="639"/>
        <end position="707"/>
    </location>
</feature>
<dbReference type="EMBL" id="JAPMOS010000005">
    <property type="protein sequence ID" value="KAJ4461936.1"/>
    <property type="molecule type" value="Genomic_DNA"/>
</dbReference>
<dbReference type="SUPFAM" id="SSF54427">
    <property type="entry name" value="NTF2-like"/>
    <property type="match status" value="2"/>
</dbReference>